<evidence type="ECO:0000256" key="3">
    <source>
        <dbReference type="SAM" id="SignalP"/>
    </source>
</evidence>
<protein>
    <submittedName>
        <fullName evidence="4">Uncharacterized protein</fullName>
    </submittedName>
</protein>
<keyword evidence="5" id="KW-1185">Reference proteome</keyword>
<evidence type="ECO:0000313" key="5">
    <source>
        <dbReference type="Proteomes" id="UP001219525"/>
    </source>
</evidence>
<evidence type="ECO:0000256" key="1">
    <source>
        <dbReference type="SAM" id="MobiDB-lite"/>
    </source>
</evidence>
<dbReference type="AlphaFoldDB" id="A0AAD6V808"/>
<evidence type="ECO:0000256" key="2">
    <source>
        <dbReference type="SAM" id="Phobius"/>
    </source>
</evidence>
<feature type="region of interest" description="Disordered" evidence="1">
    <location>
        <begin position="163"/>
        <end position="183"/>
    </location>
</feature>
<accession>A0AAD6V808</accession>
<name>A0AAD6V808_9AGAR</name>
<organism evidence="4 5">
    <name type="scientific">Mycena pura</name>
    <dbReference type="NCBI Taxonomy" id="153505"/>
    <lineage>
        <taxon>Eukaryota</taxon>
        <taxon>Fungi</taxon>
        <taxon>Dikarya</taxon>
        <taxon>Basidiomycota</taxon>
        <taxon>Agaricomycotina</taxon>
        <taxon>Agaricomycetes</taxon>
        <taxon>Agaricomycetidae</taxon>
        <taxon>Agaricales</taxon>
        <taxon>Marasmiineae</taxon>
        <taxon>Mycenaceae</taxon>
        <taxon>Mycena</taxon>
    </lineage>
</organism>
<feature type="chain" id="PRO_5042173273" evidence="3">
    <location>
        <begin position="19"/>
        <end position="341"/>
    </location>
</feature>
<keyword evidence="2" id="KW-0812">Transmembrane</keyword>
<feature type="compositionally biased region" description="Polar residues" evidence="1">
    <location>
        <begin position="274"/>
        <end position="293"/>
    </location>
</feature>
<dbReference type="EMBL" id="JARJCW010000044">
    <property type="protein sequence ID" value="KAJ7205246.1"/>
    <property type="molecule type" value="Genomic_DNA"/>
</dbReference>
<keyword evidence="3" id="KW-0732">Signal</keyword>
<feature type="transmembrane region" description="Helical" evidence="2">
    <location>
        <begin position="190"/>
        <end position="213"/>
    </location>
</feature>
<comment type="caution">
    <text evidence="4">The sequence shown here is derived from an EMBL/GenBank/DDBJ whole genome shotgun (WGS) entry which is preliminary data.</text>
</comment>
<feature type="region of interest" description="Disordered" evidence="1">
    <location>
        <begin position="229"/>
        <end position="293"/>
    </location>
</feature>
<gene>
    <name evidence="4" type="ORF">GGX14DRAFT_645149</name>
</gene>
<keyword evidence="2" id="KW-0472">Membrane</keyword>
<evidence type="ECO:0000313" key="4">
    <source>
        <dbReference type="EMBL" id="KAJ7205246.1"/>
    </source>
</evidence>
<keyword evidence="2" id="KW-1133">Transmembrane helix</keyword>
<dbReference type="Proteomes" id="UP001219525">
    <property type="component" value="Unassembled WGS sequence"/>
</dbReference>
<feature type="compositionally biased region" description="Basic and acidic residues" evidence="1">
    <location>
        <begin position="239"/>
        <end position="249"/>
    </location>
</feature>
<proteinExistence type="predicted"/>
<reference evidence="4" key="1">
    <citation type="submission" date="2023-03" db="EMBL/GenBank/DDBJ databases">
        <title>Massive genome expansion in bonnet fungi (Mycena s.s.) driven by repeated elements and novel gene families across ecological guilds.</title>
        <authorList>
            <consortium name="Lawrence Berkeley National Laboratory"/>
            <person name="Harder C.B."/>
            <person name="Miyauchi S."/>
            <person name="Viragh M."/>
            <person name="Kuo A."/>
            <person name="Thoen E."/>
            <person name="Andreopoulos B."/>
            <person name="Lu D."/>
            <person name="Skrede I."/>
            <person name="Drula E."/>
            <person name="Henrissat B."/>
            <person name="Morin E."/>
            <person name="Kohler A."/>
            <person name="Barry K."/>
            <person name="LaButti K."/>
            <person name="Morin E."/>
            <person name="Salamov A."/>
            <person name="Lipzen A."/>
            <person name="Mereny Z."/>
            <person name="Hegedus B."/>
            <person name="Baldrian P."/>
            <person name="Stursova M."/>
            <person name="Weitz H."/>
            <person name="Taylor A."/>
            <person name="Grigoriev I.V."/>
            <person name="Nagy L.G."/>
            <person name="Martin F."/>
            <person name="Kauserud H."/>
        </authorList>
    </citation>
    <scope>NUCLEOTIDE SEQUENCE</scope>
    <source>
        <strain evidence="4">9144</strain>
    </source>
</reference>
<sequence length="341" mass="36383">MKVLSPLGLVCCWQLASAAELNHTLDDINPLVVYDAPVLDRNITGFFPSEVKDGTVTHIVAPAQHAATISMNFTGTAVYVFVTYPSGFRGNESTTPNGFLAQIDGVPSGGWARGNSTDYIFGFLAYQNTTLSNNQHDFVMEIQPGWEVYFDFVKYTSFVPDSTSMSSSAAAPTTSNPPASASMTKKKAPVGAIAGGVVGGLFLLALLATPFILRRRALAKQRAISRQPPSPIPYIIGPDDGRSQADKSEAPPTPQSLTPGRRFKALRSPFTLGIPTTGSAPSSRDQSPLSATSDPGLLLVAEEVRRLTASVQRLETGVSEAHDGRPIWHGPPAYYSADEPT</sequence>
<feature type="region of interest" description="Disordered" evidence="1">
    <location>
        <begin position="316"/>
        <end position="341"/>
    </location>
</feature>
<feature type="signal peptide" evidence="3">
    <location>
        <begin position="1"/>
        <end position="18"/>
    </location>
</feature>